<evidence type="ECO:0000313" key="2">
    <source>
        <dbReference type="Proteomes" id="UP000284403"/>
    </source>
</evidence>
<keyword evidence="2" id="KW-1185">Reference proteome</keyword>
<dbReference type="GeneID" id="40313675"/>
<dbReference type="Proteomes" id="UP000284403">
    <property type="component" value="Unassembled WGS sequence"/>
</dbReference>
<name>A0A3R7N9I8_9TRYP</name>
<comment type="caution">
    <text evidence="1">The sequence shown here is derived from an EMBL/GenBank/DDBJ whole genome shotgun (WGS) entry which is preliminary data.</text>
</comment>
<accession>A0A3R7N9I8</accession>
<proteinExistence type="predicted"/>
<evidence type="ECO:0000313" key="1">
    <source>
        <dbReference type="EMBL" id="RNF27680.1"/>
    </source>
</evidence>
<protein>
    <submittedName>
        <fullName evidence="1">Uncharacterized protein</fullName>
    </submittedName>
</protein>
<dbReference type="RefSeq" id="XP_029232886.1">
    <property type="nucleotide sequence ID" value="XM_029367013.1"/>
</dbReference>
<dbReference type="AlphaFoldDB" id="A0A3R7N9I8"/>
<organism evidence="1 2">
    <name type="scientific">Trypanosoma conorhini</name>
    <dbReference type="NCBI Taxonomy" id="83891"/>
    <lineage>
        <taxon>Eukaryota</taxon>
        <taxon>Discoba</taxon>
        <taxon>Euglenozoa</taxon>
        <taxon>Kinetoplastea</taxon>
        <taxon>Metakinetoplastina</taxon>
        <taxon>Trypanosomatida</taxon>
        <taxon>Trypanosomatidae</taxon>
        <taxon>Trypanosoma</taxon>
    </lineage>
</organism>
<gene>
    <name evidence="1" type="ORF">Tco025E_00064</name>
</gene>
<dbReference type="EMBL" id="MKKU01000001">
    <property type="protein sequence ID" value="RNF27680.1"/>
    <property type="molecule type" value="Genomic_DNA"/>
</dbReference>
<reference evidence="1 2" key="1">
    <citation type="journal article" date="2018" name="BMC Genomics">
        <title>Genomic comparison of Trypanosoma conorhini and Trypanosoma rangeli to Trypanosoma cruzi strains of high and low virulence.</title>
        <authorList>
            <person name="Bradwell K.R."/>
            <person name="Koparde V.N."/>
            <person name="Matveyev A.V."/>
            <person name="Serrano M.G."/>
            <person name="Alves J.M."/>
            <person name="Parikh H."/>
            <person name="Huang B."/>
            <person name="Lee V."/>
            <person name="Espinosa-Alvarez O."/>
            <person name="Ortiz P.A."/>
            <person name="Costa-Martins A.G."/>
            <person name="Teixeira M.M."/>
            <person name="Buck G.A."/>
        </authorList>
    </citation>
    <scope>NUCLEOTIDE SEQUENCE [LARGE SCALE GENOMIC DNA]</scope>
    <source>
        <strain evidence="1 2">025E</strain>
    </source>
</reference>
<sequence>MQKCVDVLQHSLLLRANAALTARRLEQLWPRLRQHNPVAVGSMQAAERLLLGHQEVQVDEGNEVAPHLEVLLARLDLNQLGRGDIPRLLRESLVVLRLRRRNLHNVHVHRLKVRPCHVGVIDGGVGLLERGRGAHTTLVHWESVLDVARVHALTAGGEGGAVANQRLAGGGQGKQRRFPHHLCLETGTSPVDARETTTTRKKERKKERETYMTMRNNKKGNIYIYMYKQTESRPIGSLLFIFLLRLSLLCLDAAPPTARAEGGRATAAGVNEAAWPLQRHPHQLTLRRRLYNARCVGGFTSALVGSFVSAMALLRRSSSHDSVNCAVPDAKTPSISTSCPSAPFSVTRVRS</sequence>